<sequence>MNCRLRLSCQVSVWGDRTEDAIRFVAGTGCPAVEIGGPHLMSYEHRLSELQQLLTRYGTAVSGVYEFGHFENWRGRRAIYTHHERLGRLMKQAGIPMAVLGPGIRYNRNRTPEGRQKLLRMITEIAARYEMHGVRAAIHPHWGHCIFDGEDIELVMNEGPTELGLVVDVVHTAEAGLDLYGLLERYGARILGIHVKDYQTIVPPPSGRFQRRTRYSPPGLGEGNIRELKDFLRKIRYEGWVVLEADESGDEPEISISAALKTWRDSCLIGRGEG</sequence>
<evidence type="ECO:0000259" key="1">
    <source>
        <dbReference type="Pfam" id="PF01261"/>
    </source>
</evidence>
<dbReference type="RefSeq" id="WP_063181603.1">
    <property type="nucleotide sequence ID" value="NZ_LQRA01000052.1"/>
</dbReference>
<organism evidence="2 3">
    <name type="scientific">Paenibacillus elgii</name>
    <dbReference type="NCBI Taxonomy" id="189691"/>
    <lineage>
        <taxon>Bacteria</taxon>
        <taxon>Bacillati</taxon>
        <taxon>Bacillota</taxon>
        <taxon>Bacilli</taxon>
        <taxon>Bacillales</taxon>
        <taxon>Paenibacillaceae</taxon>
        <taxon>Paenibacillus</taxon>
    </lineage>
</organism>
<dbReference type="PANTHER" id="PTHR12110">
    <property type="entry name" value="HYDROXYPYRUVATE ISOMERASE"/>
    <property type="match status" value="1"/>
</dbReference>
<dbReference type="InterPro" id="IPR050312">
    <property type="entry name" value="IolE/XylAMocC-like"/>
</dbReference>
<proteinExistence type="predicted"/>
<dbReference type="SUPFAM" id="SSF51658">
    <property type="entry name" value="Xylose isomerase-like"/>
    <property type="match status" value="1"/>
</dbReference>
<evidence type="ECO:0000313" key="2">
    <source>
        <dbReference type="EMBL" id="KZE79094.1"/>
    </source>
</evidence>
<dbReference type="InterPro" id="IPR013022">
    <property type="entry name" value="Xyl_isomerase-like_TIM-brl"/>
</dbReference>
<dbReference type="OrthoDB" id="9779184at2"/>
<dbReference type="AlphaFoldDB" id="A0A161S3M6"/>
<feature type="domain" description="Xylose isomerase-like TIM barrel" evidence="1">
    <location>
        <begin position="23"/>
        <end position="254"/>
    </location>
</feature>
<accession>A0A161S3M6</accession>
<keyword evidence="3" id="KW-1185">Reference proteome</keyword>
<comment type="caution">
    <text evidence="2">The sequence shown here is derived from an EMBL/GenBank/DDBJ whole genome shotgun (WGS) entry which is preliminary data.</text>
</comment>
<dbReference type="Pfam" id="PF01261">
    <property type="entry name" value="AP_endonuc_2"/>
    <property type="match status" value="1"/>
</dbReference>
<reference evidence="3" key="1">
    <citation type="submission" date="2016-01" db="EMBL/GenBank/DDBJ databases">
        <title>Draft genome of Chromobacterium sp. F49.</title>
        <authorList>
            <person name="Hong K.W."/>
        </authorList>
    </citation>
    <scope>NUCLEOTIDE SEQUENCE [LARGE SCALE GENOMIC DNA]</scope>
    <source>
        <strain evidence="3">M63</strain>
    </source>
</reference>
<protein>
    <recommendedName>
        <fullName evidence="1">Xylose isomerase-like TIM barrel domain-containing protein</fullName>
    </recommendedName>
</protein>
<dbReference type="Proteomes" id="UP000076563">
    <property type="component" value="Unassembled WGS sequence"/>
</dbReference>
<dbReference type="EMBL" id="LQRA01000052">
    <property type="protein sequence ID" value="KZE79094.1"/>
    <property type="molecule type" value="Genomic_DNA"/>
</dbReference>
<evidence type="ECO:0000313" key="3">
    <source>
        <dbReference type="Proteomes" id="UP000076563"/>
    </source>
</evidence>
<dbReference type="InterPro" id="IPR036237">
    <property type="entry name" value="Xyl_isomerase-like_sf"/>
</dbReference>
<name>A0A161S3M6_9BACL</name>
<dbReference type="Gene3D" id="3.20.20.150">
    <property type="entry name" value="Divalent-metal-dependent TIM barrel enzymes"/>
    <property type="match status" value="1"/>
</dbReference>
<gene>
    <name evidence="2" type="ORF">AV654_16560</name>
</gene>